<reference evidence="1 2" key="1">
    <citation type="submission" date="2011-05" db="EMBL/GenBank/DDBJ databases">
        <title>Whole genome sequence of Microlunatus phosphovorus NM-1.</title>
        <authorList>
            <person name="Hosoyama A."/>
            <person name="Sasaki K."/>
            <person name="Harada T."/>
            <person name="Igarashi R."/>
            <person name="Kawakoshi A."/>
            <person name="Sasagawa M."/>
            <person name="Fukada J."/>
            <person name="Nakamura S."/>
            <person name="Katano Y."/>
            <person name="Hanada S."/>
            <person name="Kamagata Y."/>
            <person name="Nakamura N."/>
            <person name="Yamazaki S."/>
            <person name="Fujita N."/>
        </authorList>
    </citation>
    <scope>NUCLEOTIDE SEQUENCE [LARGE SCALE GENOMIC DNA]</scope>
    <source>
        <strain evidence="2">ATCC 700054 / DSM 10555 / JCM 9379 / NBRC 101784 / NCIMB 13414 / VKM Ac-1990 / NM-1</strain>
    </source>
</reference>
<dbReference type="KEGG" id="mph:MLP_14860"/>
<evidence type="ECO:0008006" key="3">
    <source>
        <dbReference type="Google" id="ProtNLM"/>
    </source>
</evidence>
<dbReference type="HOGENOM" id="CLU_077332_1_1_11"/>
<dbReference type="STRING" id="1032480.MLP_14860"/>
<sequence>MPYVMTVDQISSRQRRDAVPAAITAMATRFPHAKTTRTVGDEFQALFVADPMSVVDAILMLMREGSWHVGIGIGPVEEPVPDDLRAARGPAFLAARQAVEEAKERSNHLQLVATPPAAEEGVDAEVLLELLLTLRARRSDAGWAAAELADAGLTQAAIGTELGISRQAVNQRLQAAQWALDARSRPVAARLLARTEQITTGGIAP</sequence>
<dbReference type="InterPro" id="IPR036388">
    <property type="entry name" value="WH-like_DNA-bd_sf"/>
</dbReference>
<name>F5XQK0_MICPN</name>
<dbReference type="OrthoDB" id="5184241at2"/>
<dbReference type="eggNOG" id="COG2522">
    <property type="taxonomic scope" value="Bacteria"/>
</dbReference>
<dbReference type="EMBL" id="AP012204">
    <property type="protein sequence ID" value="BAK34500.1"/>
    <property type="molecule type" value="Genomic_DNA"/>
</dbReference>
<gene>
    <name evidence="1" type="ordered locus">MLP_14860</name>
</gene>
<dbReference type="Pfam" id="PF16264">
    <property type="entry name" value="SatD"/>
    <property type="match status" value="1"/>
</dbReference>
<dbReference type="AlphaFoldDB" id="F5XQK0"/>
<organism evidence="1 2">
    <name type="scientific">Microlunatus phosphovorus (strain ATCC 700054 / DSM 10555 / JCM 9379 / NBRC 101784 / NCIMB 13414 / VKM Ac-1990 / NM-1)</name>
    <dbReference type="NCBI Taxonomy" id="1032480"/>
    <lineage>
        <taxon>Bacteria</taxon>
        <taxon>Bacillati</taxon>
        <taxon>Actinomycetota</taxon>
        <taxon>Actinomycetes</taxon>
        <taxon>Propionibacteriales</taxon>
        <taxon>Propionibacteriaceae</taxon>
        <taxon>Microlunatus</taxon>
    </lineage>
</organism>
<dbReference type="Gene3D" id="1.10.10.10">
    <property type="entry name" value="Winged helix-like DNA-binding domain superfamily/Winged helix DNA-binding domain"/>
    <property type="match status" value="1"/>
</dbReference>
<evidence type="ECO:0000313" key="2">
    <source>
        <dbReference type="Proteomes" id="UP000007947"/>
    </source>
</evidence>
<proteinExistence type="predicted"/>
<accession>F5XQK0</accession>
<dbReference type="InterPro" id="IPR032580">
    <property type="entry name" value="SatD"/>
</dbReference>
<protein>
    <recommendedName>
        <fullName evidence="3">DNA-binding protein</fullName>
    </recommendedName>
</protein>
<dbReference type="RefSeq" id="WP_013862383.1">
    <property type="nucleotide sequence ID" value="NC_015635.1"/>
</dbReference>
<dbReference type="Proteomes" id="UP000007947">
    <property type="component" value="Chromosome"/>
</dbReference>
<keyword evidence="2" id="KW-1185">Reference proteome</keyword>
<evidence type="ECO:0000313" key="1">
    <source>
        <dbReference type="EMBL" id="BAK34500.1"/>
    </source>
</evidence>